<dbReference type="Proteomes" id="UP000431901">
    <property type="component" value="Unassembled WGS sequence"/>
</dbReference>
<reference evidence="1 2" key="1">
    <citation type="submission" date="2019-12" db="EMBL/GenBank/DDBJ databases">
        <title>Nocardia macrotermitis sp. nov. and Nocardia aurantia sp. nov., isolated from the gut of the fungus growing-termite Macrotermes natalensis.</title>
        <authorList>
            <person name="Christine B."/>
            <person name="Rene B."/>
        </authorList>
    </citation>
    <scope>NUCLEOTIDE SEQUENCE [LARGE SCALE GENOMIC DNA]</scope>
    <source>
        <strain evidence="1 2">DSM 102126</strain>
    </source>
</reference>
<protein>
    <submittedName>
        <fullName evidence="1">Uncharacterized protein</fullName>
    </submittedName>
</protein>
<dbReference type="OrthoDB" id="3473025at2"/>
<dbReference type="AlphaFoldDB" id="A0A6I4WKC4"/>
<dbReference type="EMBL" id="WUTW01000011">
    <property type="protein sequence ID" value="MXQ68136.1"/>
    <property type="molecule type" value="Genomic_DNA"/>
</dbReference>
<dbReference type="InterPro" id="IPR000415">
    <property type="entry name" value="Nitroreductase-like"/>
</dbReference>
<dbReference type="RefSeq" id="WP_161106330.1">
    <property type="nucleotide sequence ID" value="NZ_JBHLYI010000014.1"/>
</dbReference>
<comment type="caution">
    <text evidence="1">The sequence shown here is derived from an EMBL/GenBank/DDBJ whole genome shotgun (WGS) entry which is preliminary data.</text>
</comment>
<accession>A0A6I4WKC4</accession>
<keyword evidence="2" id="KW-1185">Reference proteome</keyword>
<evidence type="ECO:0000313" key="2">
    <source>
        <dbReference type="Proteomes" id="UP000431901"/>
    </source>
</evidence>
<name>A0A6I4WKC4_9ACTN</name>
<gene>
    <name evidence="1" type="ORF">GQ466_29380</name>
</gene>
<organism evidence="1 2">
    <name type="scientific">Actinomadura rayongensis</name>
    <dbReference type="NCBI Taxonomy" id="1429076"/>
    <lineage>
        <taxon>Bacteria</taxon>
        <taxon>Bacillati</taxon>
        <taxon>Actinomycetota</taxon>
        <taxon>Actinomycetes</taxon>
        <taxon>Streptosporangiales</taxon>
        <taxon>Thermomonosporaceae</taxon>
        <taxon>Actinomadura</taxon>
    </lineage>
</organism>
<evidence type="ECO:0000313" key="1">
    <source>
        <dbReference type="EMBL" id="MXQ68136.1"/>
    </source>
</evidence>
<dbReference type="GO" id="GO:0016491">
    <property type="term" value="F:oxidoreductase activity"/>
    <property type="evidence" value="ECO:0007669"/>
    <property type="project" value="InterPro"/>
</dbReference>
<proteinExistence type="predicted"/>
<dbReference type="Gene3D" id="3.40.109.10">
    <property type="entry name" value="NADH Oxidase"/>
    <property type="match status" value="1"/>
</dbReference>
<sequence length="241" mass="25953">MSAPVVRNSTERLVVAGTIAPTLHDVHAWRLAVADGRIEVHADPARFRPMDDPSGRSLHLSCGAVLVNLRLAAAQLGREAVIRLLPDAEHPRLLASVRLTRRRRVTREERLLYAATLRSVPSRAVAGGGSAPEVRAVQELSDTARLEGATLHVLPGDGTCRAVLTTGSDAPQAWMRAGRALQAVLLAATIRSVAVSFLYEIVDVPELGVPGDVPQVVLELSRAALPVDGQDERQRHRERVG</sequence>